<dbReference type="Proteomes" id="UP000325081">
    <property type="component" value="Unassembled WGS sequence"/>
</dbReference>
<dbReference type="GO" id="GO:0005524">
    <property type="term" value="F:ATP binding"/>
    <property type="evidence" value="ECO:0007669"/>
    <property type="project" value="UniProtKB-KW"/>
</dbReference>
<dbReference type="AlphaFoldDB" id="A0A5A7P2J1"/>
<protein>
    <submittedName>
        <fullName evidence="1">ABC transporter ATP-binding protein</fullName>
    </submittedName>
</protein>
<keyword evidence="2" id="KW-1185">Reference proteome</keyword>
<accession>A0A5A7P2J1</accession>
<comment type="caution">
    <text evidence="1">The sequence shown here is derived from an EMBL/GenBank/DDBJ whole genome shotgun (WGS) entry which is preliminary data.</text>
</comment>
<proteinExistence type="predicted"/>
<evidence type="ECO:0000313" key="2">
    <source>
        <dbReference type="Proteomes" id="UP000325081"/>
    </source>
</evidence>
<sequence>MKAPRAQLCFPIRSSQTKPPRFTTAAHLKIAQDSHYHIHRNISLSSSSLNVKFMPGALSFEIGGLLFGSDKGRMPAGPMAAILRRIQNPPISSLGGCGGREEEFAGEPVDRVGRARERNARRKKVRERERVGEVDAIDVMCGEAFSKLKLERMYYNRPKENNGKPFWLPTSREDIKKAPVLYGCPLNSSR</sequence>
<dbReference type="EMBL" id="BKCP01001336">
    <property type="protein sequence ID" value="GER26959.1"/>
    <property type="molecule type" value="Genomic_DNA"/>
</dbReference>
<evidence type="ECO:0000313" key="1">
    <source>
        <dbReference type="EMBL" id="GER26959.1"/>
    </source>
</evidence>
<gene>
    <name evidence="1" type="ORF">STAS_02632</name>
</gene>
<keyword evidence="1" id="KW-0067">ATP-binding</keyword>
<name>A0A5A7P2J1_STRAF</name>
<organism evidence="1 2">
    <name type="scientific">Striga asiatica</name>
    <name type="common">Asiatic witchweed</name>
    <name type="synonym">Buchnera asiatica</name>
    <dbReference type="NCBI Taxonomy" id="4170"/>
    <lineage>
        <taxon>Eukaryota</taxon>
        <taxon>Viridiplantae</taxon>
        <taxon>Streptophyta</taxon>
        <taxon>Embryophyta</taxon>
        <taxon>Tracheophyta</taxon>
        <taxon>Spermatophyta</taxon>
        <taxon>Magnoliopsida</taxon>
        <taxon>eudicotyledons</taxon>
        <taxon>Gunneridae</taxon>
        <taxon>Pentapetalae</taxon>
        <taxon>asterids</taxon>
        <taxon>lamiids</taxon>
        <taxon>Lamiales</taxon>
        <taxon>Orobanchaceae</taxon>
        <taxon>Buchnereae</taxon>
        <taxon>Striga</taxon>
    </lineage>
</organism>
<reference evidence="2" key="1">
    <citation type="journal article" date="2019" name="Curr. Biol.">
        <title>Genome Sequence of Striga asiatica Provides Insight into the Evolution of Plant Parasitism.</title>
        <authorList>
            <person name="Yoshida S."/>
            <person name="Kim S."/>
            <person name="Wafula E.K."/>
            <person name="Tanskanen J."/>
            <person name="Kim Y.M."/>
            <person name="Honaas L."/>
            <person name="Yang Z."/>
            <person name="Spallek T."/>
            <person name="Conn C.E."/>
            <person name="Ichihashi Y."/>
            <person name="Cheong K."/>
            <person name="Cui S."/>
            <person name="Der J.P."/>
            <person name="Gundlach H."/>
            <person name="Jiao Y."/>
            <person name="Hori C."/>
            <person name="Ishida J.K."/>
            <person name="Kasahara H."/>
            <person name="Kiba T."/>
            <person name="Kim M.S."/>
            <person name="Koo N."/>
            <person name="Laohavisit A."/>
            <person name="Lee Y.H."/>
            <person name="Lumba S."/>
            <person name="McCourt P."/>
            <person name="Mortimer J.C."/>
            <person name="Mutuku J.M."/>
            <person name="Nomura T."/>
            <person name="Sasaki-Sekimoto Y."/>
            <person name="Seto Y."/>
            <person name="Wang Y."/>
            <person name="Wakatake T."/>
            <person name="Sakakibara H."/>
            <person name="Demura T."/>
            <person name="Yamaguchi S."/>
            <person name="Yoneyama K."/>
            <person name="Manabe R.I."/>
            <person name="Nelson D.C."/>
            <person name="Schulman A.H."/>
            <person name="Timko M.P."/>
            <person name="dePamphilis C.W."/>
            <person name="Choi D."/>
            <person name="Shirasu K."/>
        </authorList>
    </citation>
    <scope>NUCLEOTIDE SEQUENCE [LARGE SCALE GENOMIC DNA]</scope>
    <source>
        <strain evidence="2">cv. UVA1</strain>
    </source>
</reference>
<keyword evidence="1" id="KW-0547">Nucleotide-binding</keyword>